<dbReference type="InterPro" id="IPR015422">
    <property type="entry name" value="PyrdxlP-dep_Trfase_small"/>
</dbReference>
<dbReference type="GO" id="GO:0016594">
    <property type="term" value="F:glycine binding"/>
    <property type="evidence" value="ECO:0007669"/>
    <property type="project" value="TreeGrafter"/>
</dbReference>
<accession>A0AA88I942</accession>
<proteinExistence type="predicted"/>
<sequence>MSWPVAGCLMVEPTESEDKAEMDRYCEALLRIRGKIREIEEGRMDPKVYPLKMAPHSTAAVMSSSWDRSYSRELAAFPAPFVRPETKFWPSVSRIDDVYGDKNLVCTCAPMDSYPSLDVGSHQDKSRATVV</sequence>
<dbReference type="Gene3D" id="3.90.1150.10">
    <property type="entry name" value="Aspartate Aminotransferase, domain 1"/>
    <property type="match status" value="1"/>
</dbReference>
<reference evidence="3" key="1">
    <citation type="submission" date="2023-07" db="EMBL/GenBank/DDBJ databases">
        <title>Chromosome-level genome assembly of Artemia franciscana.</title>
        <authorList>
            <person name="Jo E."/>
        </authorList>
    </citation>
    <scope>NUCLEOTIDE SEQUENCE</scope>
    <source>
        <tissue evidence="3">Whole body</tissue>
    </source>
</reference>
<dbReference type="EMBL" id="JAVRJZ010000003">
    <property type="protein sequence ID" value="KAK2724853.1"/>
    <property type="molecule type" value="Genomic_DNA"/>
</dbReference>
<dbReference type="GO" id="GO:0019464">
    <property type="term" value="P:glycine decarboxylation via glycine cleavage system"/>
    <property type="evidence" value="ECO:0007669"/>
    <property type="project" value="TreeGrafter"/>
</dbReference>
<comment type="caution">
    <text evidence="3">The sequence shown here is derived from an EMBL/GenBank/DDBJ whole genome shotgun (WGS) entry which is preliminary data.</text>
</comment>
<gene>
    <name evidence="3" type="ORF">QYM36_001354</name>
</gene>
<name>A0AA88I942_ARTSF</name>
<evidence type="ECO:0000313" key="4">
    <source>
        <dbReference type="Proteomes" id="UP001187531"/>
    </source>
</evidence>
<dbReference type="Proteomes" id="UP001187531">
    <property type="component" value="Unassembled WGS sequence"/>
</dbReference>
<dbReference type="PANTHER" id="PTHR11773">
    <property type="entry name" value="GLYCINE DEHYDROGENASE, DECARBOXYLATING"/>
    <property type="match status" value="1"/>
</dbReference>
<evidence type="ECO:0000313" key="3">
    <source>
        <dbReference type="EMBL" id="KAK2724853.1"/>
    </source>
</evidence>
<dbReference type="InterPro" id="IPR020581">
    <property type="entry name" value="GDC_P"/>
</dbReference>
<evidence type="ECO:0000259" key="2">
    <source>
        <dbReference type="Pfam" id="PF21478"/>
    </source>
</evidence>
<dbReference type="GO" id="GO:0005739">
    <property type="term" value="C:mitochondrion"/>
    <property type="evidence" value="ECO:0007669"/>
    <property type="project" value="TreeGrafter"/>
</dbReference>
<keyword evidence="1" id="KW-0663">Pyridoxal phosphate</keyword>
<dbReference type="GO" id="GO:0005960">
    <property type="term" value="C:glycine cleavage complex"/>
    <property type="evidence" value="ECO:0007669"/>
    <property type="project" value="TreeGrafter"/>
</dbReference>
<feature type="domain" description="Glycine dehydrogenase C-terminal" evidence="2">
    <location>
        <begin position="1"/>
        <end position="56"/>
    </location>
</feature>
<dbReference type="SUPFAM" id="SSF53383">
    <property type="entry name" value="PLP-dependent transferases"/>
    <property type="match status" value="1"/>
</dbReference>
<dbReference type="Pfam" id="PF21478">
    <property type="entry name" value="GcvP2_C"/>
    <property type="match status" value="1"/>
</dbReference>
<dbReference type="GO" id="GO:0030170">
    <property type="term" value="F:pyridoxal phosphate binding"/>
    <property type="evidence" value="ECO:0007669"/>
    <property type="project" value="TreeGrafter"/>
</dbReference>
<organism evidence="3 4">
    <name type="scientific">Artemia franciscana</name>
    <name type="common">Brine shrimp</name>
    <name type="synonym">Artemia sanfranciscana</name>
    <dbReference type="NCBI Taxonomy" id="6661"/>
    <lineage>
        <taxon>Eukaryota</taxon>
        <taxon>Metazoa</taxon>
        <taxon>Ecdysozoa</taxon>
        <taxon>Arthropoda</taxon>
        <taxon>Crustacea</taxon>
        <taxon>Branchiopoda</taxon>
        <taxon>Anostraca</taxon>
        <taxon>Artemiidae</taxon>
        <taxon>Artemia</taxon>
    </lineage>
</organism>
<protein>
    <recommendedName>
        <fullName evidence="2">Glycine dehydrogenase C-terminal domain-containing protein</fullName>
    </recommendedName>
</protein>
<keyword evidence="4" id="KW-1185">Reference proteome</keyword>
<dbReference type="InterPro" id="IPR049316">
    <property type="entry name" value="GDC-P_C"/>
</dbReference>
<evidence type="ECO:0000256" key="1">
    <source>
        <dbReference type="ARBA" id="ARBA00022898"/>
    </source>
</evidence>
<dbReference type="InterPro" id="IPR015424">
    <property type="entry name" value="PyrdxlP-dep_Trfase"/>
</dbReference>
<dbReference type="AlphaFoldDB" id="A0AA88I942"/>
<dbReference type="GO" id="GO:0004375">
    <property type="term" value="F:glycine dehydrogenase (decarboxylating) activity"/>
    <property type="evidence" value="ECO:0007669"/>
    <property type="project" value="InterPro"/>
</dbReference>
<dbReference type="PANTHER" id="PTHR11773:SF1">
    <property type="entry name" value="GLYCINE DEHYDROGENASE (DECARBOXYLATING), MITOCHONDRIAL"/>
    <property type="match status" value="1"/>
</dbReference>